<sequence length="331" mass="36782">MHKKLTAALSAFIFSLILAFLAFSVSEALNEIHNQSLGIGGEYTRLSIPQMANPSPDRKQEQEKALIRLQKYLADEKIIFISATYGGQGNPSVLVYDPLSTTWARNIKPSQTYVVKGSYSEELWKKNQNNPLLIESIAKINGVIDPDASLQGKGYQFVHGLDEKISPSGQAILSTQNPEKVQHIQSLLSQALLHPQVLPRMTWNTTLMMHKEIDFTLLVSLLSIVACVMALNGVLEGLIPEFIIHTYSGGTSLSITRKYIRHQFPTVALSSLAGSAFLLILNAMLQFARLNPFLLSLLLLSWLASTLIVELMLFLIVFSQLQVTFATNRKK</sequence>
<feature type="transmembrane region" description="Helical" evidence="1">
    <location>
        <begin position="215"/>
        <end position="235"/>
    </location>
</feature>
<feature type="transmembrane region" description="Helical" evidence="1">
    <location>
        <begin position="267"/>
        <end position="287"/>
    </location>
</feature>
<gene>
    <name evidence="2" type="ORF">K8U78_01995</name>
</gene>
<proteinExistence type="predicted"/>
<accession>A0A921FTC9</accession>
<name>A0A921FTC9_9BIFI</name>
<reference evidence="2" key="2">
    <citation type="submission" date="2021-09" db="EMBL/GenBank/DDBJ databases">
        <authorList>
            <person name="Gilroy R."/>
        </authorList>
    </citation>
    <scope>NUCLEOTIDE SEQUENCE</scope>
    <source>
        <strain evidence="2">578</strain>
    </source>
</reference>
<keyword evidence="1" id="KW-0472">Membrane</keyword>
<comment type="caution">
    <text evidence="2">The sequence shown here is derived from an EMBL/GenBank/DDBJ whole genome shotgun (WGS) entry which is preliminary data.</text>
</comment>
<evidence type="ECO:0000313" key="3">
    <source>
        <dbReference type="Proteomes" id="UP000715651"/>
    </source>
</evidence>
<reference evidence="2" key="1">
    <citation type="journal article" date="2021" name="PeerJ">
        <title>Extensive microbial diversity within the chicken gut microbiome revealed by metagenomics and culture.</title>
        <authorList>
            <person name="Gilroy R."/>
            <person name="Ravi A."/>
            <person name="Getino M."/>
            <person name="Pursley I."/>
            <person name="Horton D.L."/>
            <person name="Alikhan N.F."/>
            <person name="Baker D."/>
            <person name="Gharbi K."/>
            <person name="Hall N."/>
            <person name="Watson M."/>
            <person name="Adriaenssens E.M."/>
            <person name="Foster-Nyarko E."/>
            <person name="Jarju S."/>
            <person name="Secka A."/>
            <person name="Antonio M."/>
            <person name="Oren A."/>
            <person name="Chaudhuri R.R."/>
            <person name="La Ragione R."/>
            <person name="Hildebrand F."/>
            <person name="Pallen M.J."/>
        </authorList>
    </citation>
    <scope>NUCLEOTIDE SEQUENCE</scope>
    <source>
        <strain evidence="2">578</strain>
    </source>
</reference>
<keyword evidence="1" id="KW-0812">Transmembrane</keyword>
<dbReference type="AlphaFoldDB" id="A0A921FTC9"/>
<feature type="transmembrane region" description="Helical" evidence="1">
    <location>
        <begin position="293"/>
        <end position="321"/>
    </location>
</feature>
<protein>
    <submittedName>
        <fullName evidence="2">Uncharacterized protein</fullName>
    </submittedName>
</protein>
<keyword evidence="1" id="KW-1133">Transmembrane helix</keyword>
<evidence type="ECO:0000256" key="1">
    <source>
        <dbReference type="SAM" id="Phobius"/>
    </source>
</evidence>
<organism evidence="2 3">
    <name type="scientific">Aeriscardovia aeriphila</name>
    <dbReference type="NCBI Taxonomy" id="218139"/>
    <lineage>
        <taxon>Bacteria</taxon>
        <taxon>Bacillati</taxon>
        <taxon>Actinomycetota</taxon>
        <taxon>Actinomycetes</taxon>
        <taxon>Bifidobacteriales</taxon>
        <taxon>Bifidobacteriaceae</taxon>
        <taxon>Aeriscardovia</taxon>
    </lineage>
</organism>
<evidence type="ECO:0000313" key="2">
    <source>
        <dbReference type="EMBL" id="HJF17928.1"/>
    </source>
</evidence>
<dbReference type="EMBL" id="DYWK01000003">
    <property type="protein sequence ID" value="HJF17928.1"/>
    <property type="molecule type" value="Genomic_DNA"/>
</dbReference>
<dbReference type="Proteomes" id="UP000715651">
    <property type="component" value="Unassembled WGS sequence"/>
</dbReference>